<accession>A0A1Z5HUJ5</accession>
<reference evidence="2" key="1">
    <citation type="journal article" date="2017" name="Appl. Environ. Microbiol.">
        <title>Genomic analysis of Calderihabitans maritimus KKC1, a thermophilic hydrogenogenic carboxydotrophic bacterium isolated from marine sediment.</title>
        <authorList>
            <person name="Omae K."/>
            <person name="Yoneda Y."/>
            <person name="Fukuyama Y."/>
            <person name="Yoshida T."/>
            <person name="Sako Y."/>
        </authorList>
    </citation>
    <scope>NUCLEOTIDE SEQUENCE [LARGE SCALE GENOMIC DNA]</scope>
    <source>
        <strain evidence="2">KKC1</strain>
    </source>
</reference>
<dbReference type="AlphaFoldDB" id="A0A1Z5HUJ5"/>
<evidence type="ECO:0000313" key="1">
    <source>
        <dbReference type="EMBL" id="GAW93209.1"/>
    </source>
</evidence>
<dbReference type="EMBL" id="BDGJ01000120">
    <property type="protein sequence ID" value="GAW93209.1"/>
    <property type="molecule type" value="Genomic_DNA"/>
</dbReference>
<gene>
    <name evidence="1" type="ORF">KKC1_23480</name>
</gene>
<sequence>IEEMFREAMPGTKIAIGILEHLLNLFSDKKRMKECSRPMANRRVAMRNI</sequence>
<name>A0A1Z5HUJ5_9FIRM</name>
<keyword evidence="2" id="KW-1185">Reference proteome</keyword>
<evidence type="ECO:0000313" key="2">
    <source>
        <dbReference type="Proteomes" id="UP000197032"/>
    </source>
</evidence>
<protein>
    <submittedName>
        <fullName evidence="1">Uncharacterized protein</fullName>
    </submittedName>
</protein>
<organism evidence="1 2">
    <name type="scientific">Calderihabitans maritimus</name>
    <dbReference type="NCBI Taxonomy" id="1246530"/>
    <lineage>
        <taxon>Bacteria</taxon>
        <taxon>Bacillati</taxon>
        <taxon>Bacillota</taxon>
        <taxon>Clostridia</taxon>
        <taxon>Neomoorellales</taxon>
        <taxon>Calderihabitantaceae</taxon>
        <taxon>Calderihabitans</taxon>
    </lineage>
</organism>
<feature type="non-terminal residue" evidence="1">
    <location>
        <position position="1"/>
    </location>
</feature>
<dbReference type="Proteomes" id="UP000197032">
    <property type="component" value="Unassembled WGS sequence"/>
</dbReference>
<proteinExistence type="predicted"/>
<comment type="caution">
    <text evidence="1">The sequence shown here is derived from an EMBL/GenBank/DDBJ whole genome shotgun (WGS) entry which is preliminary data.</text>
</comment>
<feature type="non-terminal residue" evidence="1">
    <location>
        <position position="49"/>
    </location>
</feature>